<accession>A0A085WWQ4</accession>
<proteinExistence type="predicted"/>
<evidence type="ECO:0000313" key="1">
    <source>
        <dbReference type="EMBL" id="KFE72117.1"/>
    </source>
</evidence>
<dbReference type="AlphaFoldDB" id="A0A085WWQ4"/>
<gene>
    <name evidence="1" type="ORF">DB31_0378</name>
</gene>
<name>A0A085WWQ4_9BACT</name>
<keyword evidence="2" id="KW-1185">Reference proteome</keyword>
<organism evidence="1 2">
    <name type="scientific">Hyalangium minutum</name>
    <dbReference type="NCBI Taxonomy" id="394096"/>
    <lineage>
        <taxon>Bacteria</taxon>
        <taxon>Pseudomonadati</taxon>
        <taxon>Myxococcota</taxon>
        <taxon>Myxococcia</taxon>
        <taxon>Myxococcales</taxon>
        <taxon>Cystobacterineae</taxon>
        <taxon>Archangiaceae</taxon>
        <taxon>Hyalangium</taxon>
    </lineage>
</organism>
<comment type="caution">
    <text evidence="1">The sequence shown here is derived from an EMBL/GenBank/DDBJ whole genome shotgun (WGS) entry which is preliminary data.</text>
</comment>
<protein>
    <submittedName>
        <fullName evidence="1">Uncharacterized protein</fullName>
    </submittedName>
</protein>
<evidence type="ECO:0000313" key="2">
    <source>
        <dbReference type="Proteomes" id="UP000028725"/>
    </source>
</evidence>
<reference evidence="1 2" key="1">
    <citation type="submission" date="2014-04" db="EMBL/GenBank/DDBJ databases">
        <title>Genome assembly of Hyalangium minutum DSM 14724.</title>
        <authorList>
            <person name="Sharma G."/>
            <person name="Subramanian S."/>
        </authorList>
    </citation>
    <scope>NUCLEOTIDE SEQUENCE [LARGE SCALE GENOMIC DNA]</scope>
    <source>
        <strain evidence="1 2">DSM 14724</strain>
    </source>
</reference>
<sequence>MNAVSVWDHKPTADELLDARLASGWAPTPTSTQEGEQILGHAACRVPAVR</sequence>
<dbReference type="EMBL" id="JMCB01000001">
    <property type="protein sequence ID" value="KFE72117.1"/>
    <property type="molecule type" value="Genomic_DNA"/>
</dbReference>
<dbReference type="Proteomes" id="UP000028725">
    <property type="component" value="Unassembled WGS sequence"/>
</dbReference>
<dbReference type="STRING" id="394096.DB31_0378"/>